<organism evidence="1 2">
    <name type="scientific">Parascaris equorum</name>
    <name type="common">Equine roundworm</name>
    <dbReference type="NCBI Taxonomy" id="6256"/>
    <lineage>
        <taxon>Eukaryota</taxon>
        <taxon>Metazoa</taxon>
        <taxon>Ecdysozoa</taxon>
        <taxon>Nematoda</taxon>
        <taxon>Chromadorea</taxon>
        <taxon>Rhabditida</taxon>
        <taxon>Spirurina</taxon>
        <taxon>Ascaridomorpha</taxon>
        <taxon>Ascaridoidea</taxon>
        <taxon>Ascarididae</taxon>
        <taxon>Parascaris</taxon>
    </lineage>
</organism>
<protein>
    <submittedName>
        <fullName evidence="2">Uncharacterized protein</fullName>
    </submittedName>
</protein>
<evidence type="ECO:0000313" key="2">
    <source>
        <dbReference type="WBParaSite" id="PEQ_0000164401-mRNA-1"/>
    </source>
</evidence>
<evidence type="ECO:0000313" key="1">
    <source>
        <dbReference type="Proteomes" id="UP000887564"/>
    </source>
</evidence>
<proteinExistence type="predicted"/>
<name>A0A914R4V0_PAREQ</name>
<keyword evidence="1" id="KW-1185">Reference proteome</keyword>
<reference evidence="2" key="1">
    <citation type="submission" date="2022-11" db="UniProtKB">
        <authorList>
            <consortium name="WormBaseParasite"/>
        </authorList>
    </citation>
    <scope>IDENTIFICATION</scope>
</reference>
<dbReference type="Proteomes" id="UP000887564">
    <property type="component" value="Unplaced"/>
</dbReference>
<sequence>MVSSRISAWHPNSMSFPFGPRKKRIYPSTCKVYAADGEEFYGGDEIKEYRVNKAVDDCWR</sequence>
<accession>A0A914R4V0</accession>
<dbReference type="AlphaFoldDB" id="A0A914R4V0"/>
<dbReference type="WBParaSite" id="PEQ_0000164401-mRNA-1">
    <property type="protein sequence ID" value="PEQ_0000164401-mRNA-1"/>
    <property type="gene ID" value="PEQ_0000164401"/>
</dbReference>